<comment type="caution">
    <text evidence="10">The sequence shown here is derived from an EMBL/GenBank/DDBJ whole genome shotgun (WGS) entry which is preliminary data.</text>
</comment>
<evidence type="ECO:0000313" key="11">
    <source>
        <dbReference type="Proteomes" id="UP000009336"/>
    </source>
</evidence>
<dbReference type="PATRIC" id="fig|1141662.3.peg.1924"/>
<keyword evidence="6" id="KW-0808">Transferase</keyword>
<evidence type="ECO:0000256" key="5">
    <source>
        <dbReference type="ARBA" id="ARBA00022597"/>
    </source>
</evidence>
<protein>
    <submittedName>
        <fullName evidence="10">PTS system mannose-specific transporter subunits IIAB</fullName>
    </submittedName>
</protein>
<dbReference type="SUPFAM" id="SSF53062">
    <property type="entry name" value="PTS system fructose IIA component-like"/>
    <property type="match status" value="1"/>
</dbReference>
<dbReference type="InterPro" id="IPR033887">
    <property type="entry name" value="PTS_IIA_man"/>
</dbReference>
<evidence type="ECO:0000256" key="1">
    <source>
        <dbReference type="ARBA" id="ARBA00004496"/>
    </source>
</evidence>
<comment type="subcellular location">
    <subcellularLocation>
        <location evidence="1">Cytoplasm</location>
    </subcellularLocation>
</comment>
<dbReference type="InterPro" id="IPR051471">
    <property type="entry name" value="Bacterial_PTS_sugar_comp"/>
</dbReference>
<keyword evidence="4" id="KW-0597">Phosphoprotein</keyword>
<dbReference type="InterPro" id="IPR036662">
    <property type="entry name" value="PTS_EIIA_man-typ_sf"/>
</dbReference>
<evidence type="ECO:0000256" key="8">
    <source>
        <dbReference type="ARBA" id="ARBA00022777"/>
    </source>
</evidence>
<dbReference type="EMBL" id="AKKL01000023">
    <property type="protein sequence ID" value="EKT61827.1"/>
    <property type="molecule type" value="Genomic_DNA"/>
</dbReference>
<dbReference type="GO" id="GO:0016301">
    <property type="term" value="F:kinase activity"/>
    <property type="evidence" value="ECO:0007669"/>
    <property type="project" value="UniProtKB-KW"/>
</dbReference>
<dbReference type="PROSITE" id="PS51096">
    <property type="entry name" value="PTS_EIIA_TYPE_4"/>
    <property type="match status" value="1"/>
</dbReference>
<dbReference type="GO" id="GO:0009401">
    <property type="term" value="P:phosphoenolpyruvate-dependent sugar phosphotransferase system"/>
    <property type="evidence" value="ECO:0007669"/>
    <property type="project" value="UniProtKB-KW"/>
</dbReference>
<dbReference type="Gene3D" id="3.40.50.510">
    <property type="entry name" value="Phosphotransferase system, mannose-type IIA component"/>
    <property type="match status" value="1"/>
</dbReference>
<dbReference type="STRING" id="1141662.OOA_09493"/>
<evidence type="ECO:0000256" key="6">
    <source>
        <dbReference type="ARBA" id="ARBA00022679"/>
    </source>
</evidence>
<dbReference type="CDD" id="cd00006">
    <property type="entry name" value="PTS_IIA_man"/>
    <property type="match status" value="1"/>
</dbReference>
<keyword evidence="8" id="KW-0418">Kinase</keyword>
<accession>K8WWR4</accession>
<dbReference type="eggNOG" id="COG2893">
    <property type="taxonomic scope" value="Bacteria"/>
</dbReference>
<reference evidence="10 11" key="1">
    <citation type="journal article" date="2012" name="BMC Genomics">
        <title>Comparative genomics of bacteria in the genus Providencia isolated from wild Drosophila melanogaster.</title>
        <authorList>
            <person name="Galac M.R."/>
            <person name="Lazzaro B.P."/>
        </authorList>
    </citation>
    <scope>NUCLEOTIDE SEQUENCE [LARGE SCALE GENOMIC DNA]</scope>
    <source>
        <strain evidence="10 11">DSM 19968</strain>
    </source>
</reference>
<evidence type="ECO:0000256" key="3">
    <source>
        <dbReference type="ARBA" id="ARBA00022490"/>
    </source>
</evidence>
<organism evidence="10 11">
    <name type="scientific">Providencia burhodogranariea DSM 19968</name>
    <dbReference type="NCBI Taxonomy" id="1141662"/>
    <lineage>
        <taxon>Bacteria</taxon>
        <taxon>Pseudomonadati</taxon>
        <taxon>Pseudomonadota</taxon>
        <taxon>Gammaproteobacteria</taxon>
        <taxon>Enterobacterales</taxon>
        <taxon>Morganellaceae</taxon>
        <taxon>Providencia</taxon>
    </lineage>
</organism>
<dbReference type="RefSeq" id="WP_008911914.1">
    <property type="nucleotide sequence ID" value="NZ_KB233222.1"/>
</dbReference>
<evidence type="ECO:0000256" key="4">
    <source>
        <dbReference type="ARBA" id="ARBA00022553"/>
    </source>
</evidence>
<gene>
    <name evidence="10" type="ORF">OOA_09493</name>
</gene>
<feature type="domain" description="PTS EIIA type-4" evidence="9">
    <location>
        <begin position="2"/>
        <end position="126"/>
    </location>
</feature>
<dbReference type="HOGENOM" id="CLU_123235_1_0_6"/>
<dbReference type="GO" id="GO:0016020">
    <property type="term" value="C:membrane"/>
    <property type="evidence" value="ECO:0007669"/>
    <property type="project" value="InterPro"/>
</dbReference>
<evidence type="ECO:0000256" key="2">
    <source>
        <dbReference type="ARBA" id="ARBA00022448"/>
    </source>
</evidence>
<dbReference type="AlphaFoldDB" id="K8WWR4"/>
<dbReference type="PANTHER" id="PTHR33799">
    <property type="entry name" value="PTS PERMEASE-RELATED-RELATED"/>
    <property type="match status" value="1"/>
</dbReference>
<keyword evidence="5" id="KW-0762">Sugar transport</keyword>
<dbReference type="GO" id="GO:0016773">
    <property type="term" value="F:phosphotransferase activity, alcohol group as acceptor"/>
    <property type="evidence" value="ECO:0007669"/>
    <property type="project" value="InterPro"/>
</dbReference>
<dbReference type="NCBIfam" id="TIGR00824">
    <property type="entry name" value="EIIA-man"/>
    <property type="match status" value="1"/>
</dbReference>
<dbReference type="GO" id="GO:0005737">
    <property type="term" value="C:cytoplasm"/>
    <property type="evidence" value="ECO:0007669"/>
    <property type="project" value="UniProtKB-SubCell"/>
</dbReference>
<evidence type="ECO:0000313" key="10">
    <source>
        <dbReference type="EMBL" id="EKT61827.1"/>
    </source>
</evidence>
<evidence type="ECO:0000259" key="9">
    <source>
        <dbReference type="PROSITE" id="PS51096"/>
    </source>
</evidence>
<dbReference type="Pfam" id="PF03610">
    <property type="entry name" value="EIIA-man"/>
    <property type="match status" value="1"/>
</dbReference>
<dbReference type="OrthoDB" id="7065728at2"/>
<sequence>MKCTVVIVTHGKLANELLETSRMLIGDQEDVMTLDFLPDENMEGLIKKITKAIETLPTVVPILILVDMLSGSPFNASTFIVKNRPGTRIIPGVNIPMLLNILLERSEVENLDELVELAVTVGKNAIKPL</sequence>
<keyword evidence="3" id="KW-0963">Cytoplasm</keyword>
<keyword evidence="11" id="KW-1185">Reference proteome</keyword>
<name>K8WWR4_9GAMM</name>
<keyword evidence="2" id="KW-0813">Transport</keyword>
<keyword evidence="7" id="KW-0598">Phosphotransferase system</keyword>
<dbReference type="InterPro" id="IPR013789">
    <property type="entry name" value="PTS_EIIA_man"/>
</dbReference>
<proteinExistence type="predicted"/>
<evidence type="ECO:0000256" key="7">
    <source>
        <dbReference type="ARBA" id="ARBA00022683"/>
    </source>
</evidence>
<dbReference type="InterPro" id="IPR004701">
    <property type="entry name" value="PTS_EIIA_man-typ"/>
</dbReference>
<dbReference type="Proteomes" id="UP000009336">
    <property type="component" value="Unassembled WGS sequence"/>
</dbReference>
<dbReference type="PANTHER" id="PTHR33799:SF1">
    <property type="entry name" value="PTS SYSTEM MANNOSE-SPECIFIC EIIAB COMPONENT-RELATED"/>
    <property type="match status" value="1"/>
</dbReference>